<feature type="chain" id="PRO_5046477433" evidence="4">
    <location>
        <begin position="25"/>
        <end position="145"/>
    </location>
</feature>
<evidence type="ECO:0000313" key="6">
    <source>
        <dbReference type="Proteomes" id="UP001595765"/>
    </source>
</evidence>
<comment type="caution">
    <text evidence="5">The sequence shown here is derived from an EMBL/GenBank/DDBJ whole genome shotgun (WGS) entry which is preliminary data.</text>
</comment>
<evidence type="ECO:0000256" key="4">
    <source>
        <dbReference type="SAM" id="SignalP"/>
    </source>
</evidence>
<dbReference type="InterPro" id="IPR023199">
    <property type="entry name" value="GriE/MELC1_sf"/>
</dbReference>
<dbReference type="Proteomes" id="UP001595765">
    <property type="component" value="Unassembled WGS sequence"/>
</dbReference>
<evidence type="ECO:0000313" key="5">
    <source>
        <dbReference type="EMBL" id="MFC4034009.1"/>
    </source>
</evidence>
<keyword evidence="2 4" id="KW-0732">Signal</keyword>
<keyword evidence="6" id="KW-1185">Reference proteome</keyword>
<organism evidence="5 6">
    <name type="scientific">Streptomyces polygonati</name>
    <dbReference type="NCBI Taxonomy" id="1617087"/>
    <lineage>
        <taxon>Bacteria</taxon>
        <taxon>Bacillati</taxon>
        <taxon>Actinomycetota</taxon>
        <taxon>Actinomycetes</taxon>
        <taxon>Kitasatosporales</taxon>
        <taxon>Streptomycetaceae</taxon>
        <taxon>Streptomyces</taxon>
    </lineage>
</organism>
<evidence type="ECO:0000256" key="3">
    <source>
        <dbReference type="ARBA" id="ARBA00023008"/>
    </source>
</evidence>
<dbReference type="Pfam" id="PF06236">
    <property type="entry name" value="MelC1"/>
    <property type="match status" value="1"/>
</dbReference>
<protein>
    <submittedName>
        <fullName evidence="5">Tyrosinase family oxidase copper chaperone</fullName>
    </submittedName>
</protein>
<dbReference type="PROSITE" id="PS51318">
    <property type="entry name" value="TAT"/>
    <property type="match status" value="1"/>
</dbReference>
<gene>
    <name evidence="5" type="ORF">ACFO3J_21370</name>
</gene>
<proteinExistence type="inferred from homology"/>
<dbReference type="RefSeq" id="WP_386431434.1">
    <property type="nucleotide sequence ID" value="NZ_JBHSBB010000014.1"/>
</dbReference>
<feature type="signal peptide" evidence="4">
    <location>
        <begin position="1"/>
        <end position="24"/>
    </location>
</feature>
<dbReference type="InterPro" id="IPR006311">
    <property type="entry name" value="TAT_signal"/>
</dbReference>
<dbReference type="Gene3D" id="3.30.1880.10">
    <property type="entry name" value="protein ne1242 domain like"/>
    <property type="match status" value="1"/>
</dbReference>
<name>A0ABV8HPR7_9ACTN</name>
<dbReference type="InterPro" id="IPR010928">
    <property type="entry name" value="MelC1"/>
</dbReference>
<accession>A0ABV8HPR7</accession>
<evidence type="ECO:0000256" key="1">
    <source>
        <dbReference type="ARBA" id="ARBA00009871"/>
    </source>
</evidence>
<dbReference type="EMBL" id="JBHSBB010000014">
    <property type="protein sequence ID" value="MFC4034009.1"/>
    <property type="molecule type" value="Genomic_DNA"/>
</dbReference>
<comment type="similarity">
    <text evidence="1">Belongs to the melC1 family.</text>
</comment>
<sequence>MVTRRRVLRTGLISAAAVSGTAAALRPMLAAGGHGTVTGASVLPDPSRQDDEGGGAPLFDEVYRDRRIQGFASDAEIGLDLFIDGRPLRLMRRVDGSWISVANHFQPFLTPIATARGAVDAIGRAELSLDDAMADDSAMNSGHHH</sequence>
<keyword evidence="3" id="KW-0186">Copper</keyword>
<reference evidence="6" key="1">
    <citation type="journal article" date="2019" name="Int. J. Syst. Evol. Microbiol.">
        <title>The Global Catalogue of Microorganisms (GCM) 10K type strain sequencing project: providing services to taxonomists for standard genome sequencing and annotation.</title>
        <authorList>
            <consortium name="The Broad Institute Genomics Platform"/>
            <consortium name="The Broad Institute Genome Sequencing Center for Infectious Disease"/>
            <person name="Wu L."/>
            <person name="Ma J."/>
        </authorList>
    </citation>
    <scope>NUCLEOTIDE SEQUENCE [LARGE SCALE GENOMIC DNA]</scope>
    <source>
        <strain evidence="6">CGMCC 4.7237</strain>
    </source>
</reference>
<evidence type="ECO:0000256" key="2">
    <source>
        <dbReference type="ARBA" id="ARBA00022729"/>
    </source>
</evidence>